<reference evidence="4" key="1">
    <citation type="journal article" date="2021" name="Microbiol. Resour. Announc.">
        <title>LGAAP: Leishmaniinae Genome Assembly and Annotation Pipeline.</title>
        <authorList>
            <person name="Almutairi H."/>
            <person name="Urbaniak M.D."/>
            <person name="Bates M.D."/>
            <person name="Jariyapan N."/>
            <person name="Kwakye-Nuako G."/>
            <person name="Thomaz-Soccol V."/>
            <person name="Al-Salem W.S."/>
            <person name="Dillon R.J."/>
            <person name="Bates P.A."/>
            <person name="Gatherer D."/>
        </authorList>
    </citation>
    <scope>NUCLEOTIDE SEQUENCE [LARGE SCALE GENOMIC DNA]</scope>
</reference>
<evidence type="ECO:0000256" key="2">
    <source>
        <dbReference type="SAM" id="Phobius"/>
    </source>
</evidence>
<feature type="transmembrane region" description="Helical" evidence="2">
    <location>
        <begin position="572"/>
        <end position="590"/>
    </location>
</feature>
<gene>
    <name evidence="3" type="ORF">LSCM1_00817</name>
</gene>
<dbReference type="OrthoDB" id="272112at2759"/>
<organism evidence="3 4">
    <name type="scientific">Leishmania martiniquensis</name>
    <dbReference type="NCBI Taxonomy" id="1580590"/>
    <lineage>
        <taxon>Eukaryota</taxon>
        <taxon>Discoba</taxon>
        <taxon>Euglenozoa</taxon>
        <taxon>Kinetoplastea</taxon>
        <taxon>Metakinetoplastina</taxon>
        <taxon>Trypanosomatida</taxon>
        <taxon>Trypanosomatidae</taxon>
        <taxon>Leishmaniinae</taxon>
        <taxon>Leishmania</taxon>
    </lineage>
</organism>
<name>A0A836GYL1_9TRYP</name>
<evidence type="ECO:0000313" key="3">
    <source>
        <dbReference type="EMBL" id="KAG5466648.1"/>
    </source>
</evidence>
<evidence type="ECO:0000313" key="4">
    <source>
        <dbReference type="Proteomes" id="UP000673552"/>
    </source>
</evidence>
<feature type="compositionally biased region" description="Low complexity" evidence="1">
    <location>
        <begin position="227"/>
        <end position="253"/>
    </location>
</feature>
<evidence type="ECO:0000256" key="1">
    <source>
        <dbReference type="SAM" id="MobiDB-lite"/>
    </source>
</evidence>
<dbReference type="Proteomes" id="UP000673552">
    <property type="component" value="Unassembled WGS sequence"/>
</dbReference>
<dbReference type="Pfam" id="PF14605">
    <property type="entry name" value="Nup35_RRM_2"/>
    <property type="match status" value="1"/>
</dbReference>
<keyword evidence="2" id="KW-0812">Transmembrane</keyword>
<protein>
    <recommendedName>
        <fullName evidence="5">RRM domain-containing protein</fullName>
    </recommendedName>
</protein>
<dbReference type="AlphaFoldDB" id="A0A836GYL1"/>
<dbReference type="KEGG" id="lmat:92510963"/>
<feature type="region of interest" description="Disordered" evidence="1">
    <location>
        <begin position="413"/>
        <end position="441"/>
    </location>
</feature>
<feature type="compositionally biased region" description="Polar residues" evidence="1">
    <location>
        <begin position="275"/>
        <end position="295"/>
    </location>
</feature>
<dbReference type="GeneID" id="92510963"/>
<accession>A0A836GYL1</accession>
<reference evidence="4" key="2">
    <citation type="journal article" date="2021" name="Sci. Data">
        <title>Chromosome-scale genome sequencing, assembly and annotation of six genomes from subfamily Leishmaniinae.</title>
        <authorList>
            <person name="Almutairi H."/>
            <person name="Urbaniak M.D."/>
            <person name="Bates M.D."/>
            <person name="Jariyapan N."/>
            <person name="Kwakye-Nuako G."/>
            <person name="Thomaz Soccol V."/>
            <person name="Al-Salem W.S."/>
            <person name="Dillon R.J."/>
            <person name="Bates P.A."/>
            <person name="Gatherer D."/>
        </authorList>
    </citation>
    <scope>NUCLEOTIDE SEQUENCE [LARGE SCALE GENOMIC DNA]</scope>
</reference>
<dbReference type="RefSeq" id="XP_067174556.1">
    <property type="nucleotide sequence ID" value="XM_067318451.1"/>
</dbReference>
<keyword evidence="2" id="KW-0472">Membrane</keyword>
<dbReference type="EMBL" id="JAFEUZ010000035">
    <property type="protein sequence ID" value="KAG5466648.1"/>
    <property type="molecule type" value="Genomic_DNA"/>
</dbReference>
<feature type="region of interest" description="Disordered" evidence="1">
    <location>
        <begin position="1"/>
        <end position="32"/>
    </location>
</feature>
<evidence type="ECO:0008006" key="5">
    <source>
        <dbReference type="Google" id="ProtNLM"/>
    </source>
</evidence>
<keyword evidence="2" id="KW-1133">Transmembrane helix</keyword>
<proteinExistence type="predicted"/>
<feature type="region of interest" description="Disordered" evidence="1">
    <location>
        <begin position="226"/>
        <end position="295"/>
    </location>
</feature>
<sequence length="591" mass="65522">MWKQSVGDWQERRQRRRGGPISDSPHAHLPDSIDATENIRRGFLPREFCDRVPKSAYPAADGPETRLHPSKYTPVEQETLGSLLASTWVVVSGVPADDILDVRDYFDAYVGRTVAHYVSIATSTRSEVYIQFASSLEAAQAVRTSAYSFNVENGTAAEGLRSFGSASGMPKSPPRSLELAVGWCRDQVFLEGRESLRRQILQVGPHSQRGAALAPVSSVAKAPYTNEVQSPLSSVSPSLESSARGSDAAAATGGDEDDGAAHPLLPRHRSRSSRVQPASRYSTAEDTVPSRFSASVSAQEGGDAVLGNVKASARTPMVDSDYYCQQNGAYRPEDNFLSESLHRSFSAAGRRHATLLNLFFHPCSSSPEAQWTRLCYYPLRVVVLLLWTAWNLLASLLPLPWTSLFKDRHGSRFQPEVSPGGAVSSVATRSPSPPTVMPQPSQWRRRRSLRVADVVPASASPFEYISFLLYKYVPFAPEPQAVDMALWSWLILRNPYPQQSLRRLKQRLLVRQRSASAVTGRLQGDGGPDVAAADVAQWTSFEKKPIGWEPQQTVKLRQELPVLLAWRPAWWFTRYSSLSLFMLVVLVYWYV</sequence>
<comment type="caution">
    <text evidence="3">The sequence shown here is derived from an EMBL/GenBank/DDBJ whole genome shotgun (WGS) entry which is preliminary data.</text>
</comment>
<keyword evidence="4" id="KW-1185">Reference proteome</keyword>